<dbReference type="PANTHER" id="PTHR14003">
    <property type="entry name" value="TRANSCRIPTIONAL REPRESSOR PROTEIN YY"/>
    <property type="match status" value="1"/>
</dbReference>
<feature type="region of interest" description="Disordered" evidence="8">
    <location>
        <begin position="573"/>
        <end position="609"/>
    </location>
</feature>
<dbReference type="FunFam" id="3.30.160.60:FF:000125">
    <property type="entry name" value="Putative zinc finger protein 143"/>
    <property type="match status" value="3"/>
</dbReference>
<feature type="compositionally biased region" description="Polar residues" evidence="8">
    <location>
        <begin position="274"/>
        <end position="288"/>
    </location>
</feature>
<evidence type="ECO:0000256" key="6">
    <source>
        <dbReference type="ARBA" id="ARBA00023242"/>
    </source>
</evidence>
<comment type="caution">
    <text evidence="10">The sequence shown here is derived from an EMBL/GenBank/DDBJ whole genome shotgun (WGS) entry which is preliminary data.</text>
</comment>
<feature type="compositionally biased region" description="Polar residues" evidence="8">
    <location>
        <begin position="139"/>
        <end position="150"/>
    </location>
</feature>
<proteinExistence type="predicted"/>
<feature type="domain" description="C2H2-type" evidence="9">
    <location>
        <begin position="467"/>
        <end position="494"/>
    </location>
</feature>
<dbReference type="EMBL" id="LGAV01000003">
    <property type="protein sequence ID" value="KOS14516.1"/>
    <property type="molecule type" value="Genomic_DNA"/>
</dbReference>
<feature type="compositionally biased region" description="Polar residues" evidence="8">
    <location>
        <begin position="59"/>
        <end position="77"/>
    </location>
</feature>
<keyword evidence="11" id="KW-1185">Reference proteome</keyword>
<feature type="region of interest" description="Disordered" evidence="8">
    <location>
        <begin position="1"/>
        <end position="177"/>
    </location>
</feature>
<keyword evidence="3" id="KW-0677">Repeat</keyword>
<keyword evidence="4 7" id="KW-0863">Zinc-finger</keyword>
<evidence type="ECO:0000256" key="5">
    <source>
        <dbReference type="ARBA" id="ARBA00022833"/>
    </source>
</evidence>
<dbReference type="SUPFAM" id="SSF57667">
    <property type="entry name" value="beta-beta-alpha zinc fingers"/>
    <property type="match status" value="2"/>
</dbReference>
<dbReference type="GO" id="GO:0000981">
    <property type="term" value="F:DNA-binding transcription factor activity, RNA polymerase II-specific"/>
    <property type="evidence" value="ECO:0007669"/>
    <property type="project" value="UniProtKB-ARBA"/>
</dbReference>
<dbReference type="PANTHER" id="PTHR14003:SF20">
    <property type="entry name" value="FINGER DOMAIN PROTEIN, PUTATIVE (AFU_ORTHOLOGUE AFUA_4G10380)-RELATED"/>
    <property type="match status" value="1"/>
</dbReference>
<dbReference type="GO" id="GO:0008270">
    <property type="term" value="F:zinc ion binding"/>
    <property type="evidence" value="ECO:0007669"/>
    <property type="project" value="UniProtKB-KW"/>
</dbReference>
<feature type="region of interest" description="Disordered" evidence="8">
    <location>
        <begin position="236"/>
        <end position="328"/>
    </location>
</feature>
<feature type="domain" description="C2H2-type" evidence="9">
    <location>
        <begin position="525"/>
        <end position="554"/>
    </location>
</feature>
<dbReference type="InterPro" id="IPR036236">
    <property type="entry name" value="Znf_C2H2_sf"/>
</dbReference>
<reference evidence="10 11" key="1">
    <citation type="submission" date="2015-07" db="EMBL/GenBank/DDBJ databases">
        <title>Draft Genome Sequence of Malassezia furfur CBS1878 and Malassezia pachydermatis CBS1879.</title>
        <authorList>
            <person name="Triana S."/>
            <person name="Ohm R."/>
            <person name="Gonzalez A."/>
            <person name="DeCock H."/>
            <person name="Restrepo S."/>
            <person name="Celis A."/>
        </authorList>
    </citation>
    <scope>NUCLEOTIDE SEQUENCE [LARGE SCALE GENOMIC DNA]</scope>
    <source>
        <strain evidence="10 11">CBS 1879</strain>
    </source>
</reference>
<dbReference type="STRING" id="77020.A0A0M8MKV1"/>
<accession>A0A0M8MKV1</accession>
<dbReference type="GeneID" id="28727521"/>
<dbReference type="SMART" id="SM00355">
    <property type="entry name" value="ZnF_C2H2"/>
    <property type="match status" value="4"/>
</dbReference>
<dbReference type="GO" id="GO:0005667">
    <property type="term" value="C:transcription regulator complex"/>
    <property type="evidence" value="ECO:0007669"/>
    <property type="project" value="TreeGrafter"/>
</dbReference>
<dbReference type="Pfam" id="PF00096">
    <property type="entry name" value="zf-C2H2"/>
    <property type="match status" value="4"/>
</dbReference>
<dbReference type="GO" id="GO:0000785">
    <property type="term" value="C:chromatin"/>
    <property type="evidence" value="ECO:0007669"/>
    <property type="project" value="TreeGrafter"/>
</dbReference>
<name>A0A0M8MKV1_9BASI</name>
<keyword evidence="6" id="KW-0539">Nucleus</keyword>
<evidence type="ECO:0000256" key="2">
    <source>
        <dbReference type="ARBA" id="ARBA00022723"/>
    </source>
</evidence>
<keyword evidence="2" id="KW-0479">Metal-binding</keyword>
<dbReference type="VEuPathDB" id="FungiDB:Malapachy_1136"/>
<evidence type="ECO:0000256" key="1">
    <source>
        <dbReference type="ARBA" id="ARBA00004123"/>
    </source>
</evidence>
<feature type="compositionally biased region" description="Acidic residues" evidence="8">
    <location>
        <begin position="595"/>
        <end position="609"/>
    </location>
</feature>
<protein>
    <submittedName>
        <fullName evidence="10">Endothelial zinc finger protein induced by tumor necrosis factor alpha</fullName>
    </submittedName>
</protein>
<dbReference type="GO" id="GO:0031519">
    <property type="term" value="C:PcG protein complex"/>
    <property type="evidence" value="ECO:0007669"/>
    <property type="project" value="TreeGrafter"/>
</dbReference>
<dbReference type="InterPro" id="IPR013087">
    <property type="entry name" value="Znf_C2H2_type"/>
</dbReference>
<dbReference type="FunFam" id="3.30.160.60:FF:000744">
    <property type="entry name" value="zinc finger E-box-binding homeobox 1"/>
    <property type="match status" value="1"/>
</dbReference>
<feature type="compositionally biased region" description="Polar residues" evidence="8">
    <location>
        <begin position="30"/>
        <end position="40"/>
    </location>
</feature>
<feature type="domain" description="C2H2-type" evidence="9">
    <location>
        <begin position="555"/>
        <end position="579"/>
    </location>
</feature>
<evidence type="ECO:0000313" key="10">
    <source>
        <dbReference type="EMBL" id="KOS14516.1"/>
    </source>
</evidence>
<feature type="domain" description="C2H2-type" evidence="9">
    <location>
        <begin position="495"/>
        <end position="524"/>
    </location>
</feature>
<dbReference type="OrthoDB" id="654211at2759"/>
<dbReference type="PROSITE" id="PS00028">
    <property type="entry name" value="ZINC_FINGER_C2H2_1"/>
    <property type="match status" value="4"/>
</dbReference>
<dbReference type="AlphaFoldDB" id="A0A0M8MKV1"/>
<organism evidence="10 11">
    <name type="scientific">Malassezia pachydermatis</name>
    <dbReference type="NCBI Taxonomy" id="77020"/>
    <lineage>
        <taxon>Eukaryota</taxon>
        <taxon>Fungi</taxon>
        <taxon>Dikarya</taxon>
        <taxon>Basidiomycota</taxon>
        <taxon>Ustilaginomycotina</taxon>
        <taxon>Malasseziomycetes</taxon>
        <taxon>Malasseziales</taxon>
        <taxon>Malasseziaceae</taxon>
        <taxon>Malassezia</taxon>
    </lineage>
</organism>
<sequence length="609" mass="64595">MSRLPSIAPPSAAHVTLGNVPSSVPKMASNDANYGTNSPVGSPRLSMSHHLPGMLSPYRDSSTRFQSLGSPRTSSPRISALTREASFGSSYYPTSASRPASPSTAQPPERSFSPSPSSGAQSAAARMSTRPLPVRRSSDVTSRLPLTTATGEPGSEETSSPQSAAPPEPQRSLSIASLPTVARVYDGIGFNSPSRYPEGYVSSPKLDSFRFNTSTWRPTLRDGSPWYDNRNSPFASSAVRGNAASDGGIGSGEEGAKGPGDAPPPEDEAKPSSRPESTSAAPYASTSMGAYPRGMRSDTGYPGSPLVRGSPLPGGGGPPGYAHPTAYIRPTMPYRGEWQSDSYIAQAPSSSQDSADAYMRMPKYEGDVYTDGPPAPYADPYYAASNPYAAYGRNGMVPGMQYKYAPAPPGTRPDMDASSGDDASDTDKPVSAANGLAMGAHAPPASRYTSTKPAGVPESDSGGPKLHVCDACSKTFSRRSDLARHRRIHTGERPYPCDFPGCGKSFIQRSALTVHSRVHSGERPHQCEFEGCGKSFSDSSSLARHRRTHTGRRPYVCTVPSCGKMFTRRTTLNRHVRSHQLPLKKGPMDGSFMEEGGESEEDDEESDGA</sequence>
<evidence type="ECO:0000256" key="7">
    <source>
        <dbReference type="PROSITE-ProRule" id="PRU00042"/>
    </source>
</evidence>
<evidence type="ECO:0000256" key="4">
    <source>
        <dbReference type="ARBA" id="ARBA00022771"/>
    </source>
</evidence>
<dbReference type="GO" id="GO:0000978">
    <property type="term" value="F:RNA polymerase II cis-regulatory region sequence-specific DNA binding"/>
    <property type="evidence" value="ECO:0007669"/>
    <property type="project" value="TreeGrafter"/>
</dbReference>
<gene>
    <name evidence="10" type="ORF">Malapachy_1136</name>
</gene>
<dbReference type="PROSITE" id="PS50157">
    <property type="entry name" value="ZINC_FINGER_C2H2_2"/>
    <property type="match status" value="4"/>
</dbReference>
<feature type="region of interest" description="Disordered" evidence="8">
    <location>
        <begin position="407"/>
        <end position="463"/>
    </location>
</feature>
<evidence type="ECO:0000259" key="9">
    <source>
        <dbReference type="PROSITE" id="PS50157"/>
    </source>
</evidence>
<evidence type="ECO:0000256" key="3">
    <source>
        <dbReference type="ARBA" id="ARBA00022737"/>
    </source>
</evidence>
<evidence type="ECO:0000256" key="8">
    <source>
        <dbReference type="SAM" id="MobiDB-lite"/>
    </source>
</evidence>
<feature type="compositionally biased region" description="Low complexity" evidence="8">
    <location>
        <begin position="302"/>
        <end position="311"/>
    </location>
</feature>
<feature type="compositionally biased region" description="Low complexity" evidence="8">
    <location>
        <begin position="89"/>
        <end position="125"/>
    </location>
</feature>
<dbReference type="Proteomes" id="UP000037751">
    <property type="component" value="Unassembled WGS sequence"/>
</dbReference>
<dbReference type="RefSeq" id="XP_017992148.1">
    <property type="nucleotide sequence ID" value="XM_018135646.1"/>
</dbReference>
<comment type="subcellular location">
    <subcellularLocation>
        <location evidence="1">Nucleus</location>
    </subcellularLocation>
</comment>
<dbReference type="Gene3D" id="3.30.160.60">
    <property type="entry name" value="Classic Zinc Finger"/>
    <property type="match status" value="4"/>
</dbReference>
<keyword evidence="5" id="KW-0862">Zinc</keyword>
<evidence type="ECO:0000313" key="11">
    <source>
        <dbReference type="Proteomes" id="UP000037751"/>
    </source>
</evidence>